<dbReference type="InterPro" id="IPR005234">
    <property type="entry name" value="ScpB_csome_segregation"/>
</dbReference>
<dbReference type="STRING" id="1477437.SAMN05444682_104373"/>
<keyword evidence="6" id="KW-1185">Reference proteome</keyword>
<dbReference type="PIRSF" id="PIRSF019345">
    <property type="entry name" value="ScpB"/>
    <property type="match status" value="1"/>
</dbReference>
<keyword evidence="1" id="KW-0963">Cytoplasm</keyword>
<gene>
    <name evidence="5" type="ORF">SAMN05444682_104373</name>
</gene>
<name>A0A1I3JAD9_9SPHI</name>
<dbReference type="AlphaFoldDB" id="A0A1I3JAD9"/>
<dbReference type="NCBIfam" id="TIGR00281">
    <property type="entry name" value="SMC-Scp complex subunit ScpB"/>
    <property type="match status" value="1"/>
</dbReference>
<dbReference type="Gene3D" id="1.10.10.10">
    <property type="entry name" value="Winged helix-like DNA-binding domain superfamily/Winged helix DNA-binding domain"/>
    <property type="match status" value="2"/>
</dbReference>
<organism evidence="5 6">
    <name type="scientific">Parapedobacter indicus</name>
    <dbReference type="NCBI Taxonomy" id="1477437"/>
    <lineage>
        <taxon>Bacteria</taxon>
        <taxon>Pseudomonadati</taxon>
        <taxon>Bacteroidota</taxon>
        <taxon>Sphingobacteriia</taxon>
        <taxon>Sphingobacteriales</taxon>
        <taxon>Sphingobacteriaceae</taxon>
        <taxon>Parapedobacter</taxon>
    </lineage>
</organism>
<keyword evidence="2" id="KW-0132">Cell division</keyword>
<protein>
    <submittedName>
        <fullName evidence="5">Condensin subunit ScpB</fullName>
    </submittedName>
</protein>
<evidence type="ECO:0000256" key="4">
    <source>
        <dbReference type="ARBA" id="ARBA00023306"/>
    </source>
</evidence>
<evidence type="ECO:0000256" key="1">
    <source>
        <dbReference type="ARBA" id="ARBA00022490"/>
    </source>
</evidence>
<keyword evidence="3" id="KW-0159">Chromosome partition</keyword>
<accession>A0A1I3JAD9</accession>
<dbReference type="SUPFAM" id="SSF46785">
    <property type="entry name" value="Winged helix' DNA-binding domain"/>
    <property type="match status" value="2"/>
</dbReference>
<dbReference type="GO" id="GO:0051301">
    <property type="term" value="P:cell division"/>
    <property type="evidence" value="ECO:0007669"/>
    <property type="project" value="UniProtKB-KW"/>
</dbReference>
<reference evidence="5 6" key="1">
    <citation type="submission" date="2016-10" db="EMBL/GenBank/DDBJ databases">
        <authorList>
            <person name="de Groot N.N."/>
        </authorList>
    </citation>
    <scope>NUCLEOTIDE SEQUENCE [LARGE SCALE GENOMIC DNA]</scope>
    <source>
        <strain evidence="5 6">RK1</strain>
    </source>
</reference>
<dbReference type="InterPro" id="IPR036388">
    <property type="entry name" value="WH-like_DNA-bd_sf"/>
</dbReference>
<dbReference type="Pfam" id="PF04079">
    <property type="entry name" value="SMC_ScpB"/>
    <property type="match status" value="1"/>
</dbReference>
<evidence type="ECO:0000313" key="6">
    <source>
        <dbReference type="Proteomes" id="UP000198670"/>
    </source>
</evidence>
<dbReference type="GO" id="GO:0051304">
    <property type="term" value="P:chromosome separation"/>
    <property type="evidence" value="ECO:0007669"/>
    <property type="project" value="InterPro"/>
</dbReference>
<dbReference type="PANTHER" id="PTHR34298:SF2">
    <property type="entry name" value="SEGREGATION AND CONDENSATION PROTEIN B"/>
    <property type="match status" value="1"/>
</dbReference>
<evidence type="ECO:0000256" key="2">
    <source>
        <dbReference type="ARBA" id="ARBA00022618"/>
    </source>
</evidence>
<dbReference type="RefSeq" id="WP_090626610.1">
    <property type="nucleotide sequence ID" value="NZ_FOQO01000004.1"/>
</dbReference>
<dbReference type="OrthoDB" id="9806226at2"/>
<dbReference type="PANTHER" id="PTHR34298">
    <property type="entry name" value="SEGREGATION AND CONDENSATION PROTEIN B"/>
    <property type="match status" value="1"/>
</dbReference>
<dbReference type="Proteomes" id="UP000198670">
    <property type="component" value="Unassembled WGS sequence"/>
</dbReference>
<keyword evidence="4" id="KW-0131">Cell cycle</keyword>
<evidence type="ECO:0000256" key="3">
    <source>
        <dbReference type="ARBA" id="ARBA00022829"/>
    </source>
</evidence>
<sequence>MENVVQQVEALIYASEYGIGVSEIRQVLEAIAGVPVDEGAILEALEDIRNRYLSDSHVMELKSINNGYQFLTKPLYYSAVNQLQAHRSKKKLSQAALETLAIIAYRQPITKLEIEQIRGVNCDYSVQRLLEKELIKIVGKADTLGKPILYGTSDLFMDHFGIASTADLPKLKEIVQKEDNTIGEISE</sequence>
<dbReference type="EMBL" id="FOQO01000004">
    <property type="protein sequence ID" value="SFI57096.1"/>
    <property type="molecule type" value="Genomic_DNA"/>
</dbReference>
<proteinExistence type="predicted"/>
<evidence type="ECO:0000313" key="5">
    <source>
        <dbReference type="EMBL" id="SFI57096.1"/>
    </source>
</evidence>
<dbReference type="InterPro" id="IPR036390">
    <property type="entry name" value="WH_DNA-bd_sf"/>
</dbReference>